<dbReference type="EMBL" id="BNAH01000006">
    <property type="protein sequence ID" value="GHE88694.1"/>
    <property type="molecule type" value="Genomic_DNA"/>
</dbReference>
<evidence type="ECO:0000256" key="2">
    <source>
        <dbReference type="SAM" id="Coils"/>
    </source>
</evidence>
<feature type="transmembrane region" description="Helical" evidence="3">
    <location>
        <begin position="432"/>
        <end position="452"/>
    </location>
</feature>
<dbReference type="SMART" id="SM00028">
    <property type="entry name" value="TPR"/>
    <property type="match status" value="6"/>
</dbReference>
<dbReference type="Pfam" id="PF13181">
    <property type="entry name" value="TPR_8"/>
    <property type="match status" value="2"/>
</dbReference>
<dbReference type="Proteomes" id="UP000626370">
    <property type="component" value="Unassembled WGS sequence"/>
</dbReference>
<feature type="repeat" description="TPR" evidence="1">
    <location>
        <begin position="352"/>
        <end position="385"/>
    </location>
</feature>
<dbReference type="SUPFAM" id="SSF48452">
    <property type="entry name" value="TPR-like"/>
    <property type="match status" value="1"/>
</dbReference>
<keyword evidence="3" id="KW-1133">Transmembrane helix</keyword>
<proteinExistence type="predicted"/>
<reference evidence="5" key="1">
    <citation type="journal article" date="2019" name="Int. J. Syst. Evol. Microbiol.">
        <title>The Global Catalogue of Microorganisms (GCM) 10K type strain sequencing project: providing services to taxonomists for standard genome sequencing and annotation.</title>
        <authorList>
            <consortium name="The Broad Institute Genomics Platform"/>
            <consortium name="The Broad Institute Genome Sequencing Center for Infectious Disease"/>
            <person name="Wu L."/>
            <person name="Ma J."/>
        </authorList>
    </citation>
    <scope>NUCLEOTIDE SEQUENCE [LARGE SCALE GENOMIC DNA]</scope>
    <source>
        <strain evidence="5">CGMCC 1.15922</strain>
    </source>
</reference>
<feature type="coiled-coil region" evidence="2">
    <location>
        <begin position="358"/>
        <end position="385"/>
    </location>
</feature>
<evidence type="ECO:0000313" key="4">
    <source>
        <dbReference type="EMBL" id="GHE88694.1"/>
    </source>
</evidence>
<keyword evidence="5" id="KW-1185">Reference proteome</keyword>
<dbReference type="InterPro" id="IPR019734">
    <property type="entry name" value="TPR_rpt"/>
</dbReference>
<dbReference type="PROSITE" id="PS50005">
    <property type="entry name" value="TPR"/>
    <property type="match status" value="1"/>
</dbReference>
<organism evidence="4 5">
    <name type="scientific">Thalassotalea profundi</name>
    <dbReference type="NCBI Taxonomy" id="2036687"/>
    <lineage>
        <taxon>Bacteria</taxon>
        <taxon>Pseudomonadati</taxon>
        <taxon>Pseudomonadota</taxon>
        <taxon>Gammaproteobacteria</taxon>
        <taxon>Alteromonadales</taxon>
        <taxon>Colwelliaceae</taxon>
        <taxon>Thalassotalea</taxon>
    </lineage>
</organism>
<evidence type="ECO:0000256" key="1">
    <source>
        <dbReference type="PROSITE-ProRule" id="PRU00339"/>
    </source>
</evidence>
<sequence length="620" mass="70678">MRALVKRRALYLVVFICIFLSGHTIAQELAITENIKKIDAFFAMEKEILPADEVITLANKVIKQRHYYSANTIAKMFILLSDTADNKGDLGKSIQFAQDGLGVVGINNVLRVNLLLKLAAGYYVEGHFHQVHEFAQEAVKLSRHITSVKSLLVALSYSAMSNALIANNSAAHQELQEVSQLLADNNQFNNHLEVIEILALALLYQQDYNTAKTLYNKAIKLRFESNKIDGIDRSYYYLATTNLKLARLNDAYSGFYQAKQQATKNKLPIRIAFANLGLGQVLLLQKDYAQAIEHLQKAESRLKNESFGAPYLTALINLAKAYSAIDDKPASYIALKRAEQLAQKIEISYDQLDLYTLLADMYSEKNKEQQALEALKKQLQLYKEHYYQKPVTAQGEKDISLDLKNKQIALNVAVQSDLRQSYFKKYQNTKKIIYLLLALLIIFLFTSFYLYLSQRNQRLNKAYDDIERPIDYIAPPPQTKKMYQLNFKKARKFEYVISVGYLSIDNWQELTFSFNKKVVAEVTKTIALLINEYIGEFDQVGLINEGEYLFLSPHQSKESLQAKLNLLSNAINTRFFANLGDFSVKNSYSCQSPSPQDIDPFIFLSRLSESASIETPTFKK</sequence>
<dbReference type="Gene3D" id="1.25.40.10">
    <property type="entry name" value="Tetratricopeptide repeat domain"/>
    <property type="match status" value="1"/>
</dbReference>
<evidence type="ECO:0000256" key="3">
    <source>
        <dbReference type="SAM" id="Phobius"/>
    </source>
</evidence>
<evidence type="ECO:0008006" key="6">
    <source>
        <dbReference type="Google" id="ProtNLM"/>
    </source>
</evidence>
<keyword evidence="1" id="KW-0802">TPR repeat</keyword>
<keyword evidence="2" id="KW-0175">Coiled coil</keyword>
<comment type="caution">
    <text evidence="4">The sequence shown here is derived from an EMBL/GenBank/DDBJ whole genome shotgun (WGS) entry which is preliminary data.</text>
</comment>
<accession>A0ABQ3IPG5</accession>
<keyword evidence="3" id="KW-0472">Membrane</keyword>
<evidence type="ECO:0000313" key="5">
    <source>
        <dbReference type="Proteomes" id="UP000626370"/>
    </source>
</evidence>
<dbReference type="InterPro" id="IPR011990">
    <property type="entry name" value="TPR-like_helical_dom_sf"/>
</dbReference>
<keyword evidence="3" id="KW-0812">Transmembrane</keyword>
<protein>
    <recommendedName>
        <fullName evidence="6">MalT-like TPR region domain-containing protein</fullName>
    </recommendedName>
</protein>
<gene>
    <name evidence="4" type="ORF">GCM10011501_17650</name>
</gene>
<name>A0ABQ3IPG5_9GAMM</name>